<dbReference type="PANTHER" id="PTHR43861:SF1">
    <property type="entry name" value="TRANS-ACONITATE 2-METHYLTRANSFERASE"/>
    <property type="match status" value="1"/>
</dbReference>
<keyword evidence="2" id="KW-1185">Reference proteome</keyword>
<name>A0A8B7ZM98_ACAPL</name>
<dbReference type="Proteomes" id="UP000694845">
    <property type="component" value="Unplaced"/>
</dbReference>
<dbReference type="RefSeq" id="XP_022106743.1">
    <property type="nucleotide sequence ID" value="XM_022251051.1"/>
</dbReference>
<accession>A0A8B7ZM98</accession>
<dbReference type="GeneID" id="110987896"/>
<dbReference type="KEGG" id="aplc:110987896"/>
<sequence>MNFTASEDYCGDARVIQHSFIKHHINKLGLRREDTVLDVGCGTGEETAWIAKGVKFITAIDNSEEMLAVAAESNSVCNVAYFKCDAQTVGDNPDWREKFDKVVCFYVLHWVPDELEAIRSISKCLKSAGEALFIIDGQDDNFVLLQATSFLKGHKKWGPYVKDYQSQLRQWTRSASDTEEVFKACGWERANCEVRQHEVYLSETQFKLFMKTCLGETPLIPAADQEDYLQDLWQWGMECSKDKSRAESYRFTTFLWSSTLLNKLSQVRFSKQGKVI</sequence>
<evidence type="ECO:0000313" key="2">
    <source>
        <dbReference type="Proteomes" id="UP000694845"/>
    </source>
</evidence>
<dbReference type="OrthoDB" id="66144at2759"/>
<proteinExistence type="predicted"/>
<evidence type="ECO:0000313" key="3">
    <source>
        <dbReference type="RefSeq" id="XP_022106743.1"/>
    </source>
</evidence>
<dbReference type="InterPro" id="IPR029063">
    <property type="entry name" value="SAM-dependent_MTases_sf"/>
</dbReference>
<dbReference type="PANTHER" id="PTHR43861">
    <property type="entry name" value="TRANS-ACONITATE 2-METHYLTRANSFERASE-RELATED"/>
    <property type="match status" value="1"/>
</dbReference>
<reference evidence="3" key="1">
    <citation type="submission" date="2025-08" db="UniProtKB">
        <authorList>
            <consortium name="RefSeq"/>
        </authorList>
    </citation>
    <scope>IDENTIFICATION</scope>
</reference>
<feature type="domain" description="Methyltransferase type 11" evidence="1">
    <location>
        <begin position="37"/>
        <end position="132"/>
    </location>
</feature>
<dbReference type="Gene3D" id="3.40.50.150">
    <property type="entry name" value="Vaccinia Virus protein VP39"/>
    <property type="match status" value="1"/>
</dbReference>
<dbReference type="CDD" id="cd02440">
    <property type="entry name" value="AdoMet_MTases"/>
    <property type="match status" value="1"/>
</dbReference>
<dbReference type="SUPFAM" id="SSF53335">
    <property type="entry name" value="S-adenosyl-L-methionine-dependent methyltransferases"/>
    <property type="match status" value="1"/>
</dbReference>
<protein>
    <submittedName>
        <fullName evidence="3">Juvenile hormone acid O-methyltransferase-like</fullName>
    </submittedName>
</protein>
<organism evidence="2 3">
    <name type="scientific">Acanthaster planci</name>
    <name type="common">Crown-of-thorns starfish</name>
    <dbReference type="NCBI Taxonomy" id="133434"/>
    <lineage>
        <taxon>Eukaryota</taxon>
        <taxon>Metazoa</taxon>
        <taxon>Echinodermata</taxon>
        <taxon>Eleutherozoa</taxon>
        <taxon>Asterozoa</taxon>
        <taxon>Asteroidea</taxon>
        <taxon>Valvatacea</taxon>
        <taxon>Valvatida</taxon>
        <taxon>Acanthasteridae</taxon>
        <taxon>Acanthaster</taxon>
    </lineage>
</organism>
<dbReference type="AlphaFoldDB" id="A0A8B7ZM98"/>
<gene>
    <name evidence="3" type="primary">LOC110987896</name>
</gene>
<dbReference type="Pfam" id="PF08241">
    <property type="entry name" value="Methyltransf_11"/>
    <property type="match status" value="1"/>
</dbReference>
<dbReference type="GO" id="GO:0008757">
    <property type="term" value="F:S-adenosylmethionine-dependent methyltransferase activity"/>
    <property type="evidence" value="ECO:0007669"/>
    <property type="project" value="InterPro"/>
</dbReference>
<dbReference type="InterPro" id="IPR013216">
    <property type="entry name" value="Methyltransf_11"/>
</dbReference>
<dbReference type="OMA" id="WERANCE"/>
<evidence type="ECO:0000259" key="1">
    <source>
        <dbReference type="Pfam" id="PF08241"/>
    </source>
</evidence>